<evidence type="ECO:0000259" key="1">
    <source>
        <dbReference type="Pfam" id="PF17989"/>
    </source>
</evidence>
<dbReference type="Proteomes" id="UP000319837">
    <property type="component" value="Plasmid unnamed1"/>
</dbReference>
<organism evidence="3">
    <name type="scientific">Niallia circulans</name>
    <name type="common">Bacillus circulans</name>
    <dbReference type="NCBI Taxonomy" id="1397"/>
    <lineage>
        <taxon>Bacteria</taxon>
        <taxon>Bacillati</taxon>
        <taxon>Bacillota</taxon>
        <taxon>Bacilli</taxon>
        <taxon>Bacillales</taxon>
        <taxon>Bacillaceae</taxon>
        <taxon>Niallia</taxon>
    </lineage>
</organism>
<dbReference type="AlphaFoldDB" id="A0A553SQR9"/>
<evidence type="ECO:0000259" key="2">
    <source>
        <dbReference type="Pfam" id="PF22128"/>
    </source>
</evidence>
<dbReference type="InterPro" id="IPR040607">
    <property type="entry name" value="ALP_N"/>
</dbReference>
<comment type="caution">
    <text evidence="3">The sequence shown here is derived from an EMBL/GenBank/DDBJ whole genome shotgun (WGS) entry which is preliminary data.</text>
</comment>
<dbReference type="CDD" id="cd24023">
    <property type="entry name" value="ASKHA_NBD_ParM_Alp7A-like"/>
    <property type="match status" value="1"/>
</dbReference>
<feature type="domain" description="Actin-like protein N-terminal" evidence="1">
    <location>
        <begin position="9"/>
        <end position="181"/>
    </location>
</feature>
<dbReference type="Pfam" id="PF17989">
    <property type="entry name" value="ALP_N"/>
    <property type="match status" value="1"/>
</dbReference>
<keyword evidence="3" id="KW-0614">Plasmid</keyword>
<gene>
    <name evidence="3" type="ORF">CEQ21_07175</name>
</gene>
<sequence length="404" mass="46387">MNITRLNADFGNSYTNFTFDSYYFEIPTIVTEIKKEAAESLFTGKVDEVKDLLDRLVICTKIDDEDRYFVLGNMAAKKHGASTHVERMHDKTKSPIPYAIFMAAVAYYYKLKNPEGENKAAIEIDAMKMMLPIWLLKKETKFSIALEKMEKRFAGEHQVTLLTPGMETELTIKVNQPKCYIEGEVSRWALKYKIVNDEENNATVIVKRPEASMFEDTPTVFTDIGGGSVDDVLLATGLNAPVSRDSFQIIDIEPFLGRLEVLRKEKLIEYFEDLKSLESFIVENHKEQKYILENENTGKKEDLTTEITGMLQEYAEQLSELVTKAYNTDRQRKKYVYFGGEAPILAPYIQEAIVKLTSEKVLENNHFFLHEFLQDDENEVFKPTARTINLVALEILSLNEQSQK</sequence>
<dbReference type="Pfam" id="PF22128">
    <property type="entry name" value="Alp7A_like_C"/>
    <property type="match status" value="1"/>
</dbReference>
<geneLocation type="plasmid" evidence="3">
    <name>unnamed1</name>
</geneLocation>
<name>A0A553SQR9_NIACI</name>
<reference evidence="3" key="1">
    <citation type="submission" date="2018-10" db="EMBL/GenBank/DDBJ databases">
        <title>FDA dAtabase for Regulatory Grade micrObial Sequences (FDA-ARGOS): Supporting development and validation of Infectious Disease Dx tests.</title>
        <authorList>
            <person name="Minogue T."/>
            <person name="Wolcott M."/>
            <person name="Wasieloski L."/>
            <person name="Aguilar W."/>
            <person name="Moore D."/>
            <person name="Tallon L.J."/>
            <person name="Sadzewicz L."/>
            <person name="Sengamalay N."/>
            <person name="Ott S."/>
            <person name="Godinez A."/>
            <person name="Nagaraj S."/>
            <person name="Vavikolanu K."/>
            <person name="Vyas G."/>
            <person name="Nadendla S."/>
            <person name="Aluvathingal J."/>
            <person name="Sichtig H."/>
        </authorList>
    </citation>
    <scope>NUCLEOTIDE SEQUENCE</scope>
    <source>
        <strain evidence="3">FDAARGOS_343</strain>
        <plasmid evidence="3">unnamed1</plasmid>
    </source>
</reference>
<dbReference type="Gene3D" id="3.30.420.40">
    <property type="match status" value="1"/>
</dbReference>
<dbReference type="InterPro" id="IPR054368">
    <property type="entry name" value="Alp7A-like_C"/>
</dbReference>
<feature type="domain" description="Alp7A-like C-terminal" evidence="2">
    <location>
        <begin position="219"/>
        <end position="371"/>
    </location>
</feature>
<dbReference type="EMBL" id="RIBP01000002">
    <property type="protein sequence ID" value="TRZ39335.1"/>
    <property type="molecule type" value="Genomic_DNA"/>
</dbReference>
<evidence type="ECO:0000313" key="3">
    <source>
        <dbReference type="EMBL" id="TRZ39335.1"/>
    </source>
</evidence>
<protein>
    <submittedName>
        <fullName evidence="3">Uncharacterized protein</fullName>
    </submittedName>
</protein>
<proteinExistence type="predicted"/>
<dbReference type="RefSeq" id="WP_185762733.1">
    <property type="nucleotide sequence ID" value="NZ_CM017505.1"/>
</dbReference>
<accession>A0A553SQR9</accession>